<dbReference type="PANTHER" id="PTHR43716:SF2">
    <property type="entry name" value="BLL6224 PROTEIN"/>
    <property type="match status" value="1"/>
</dbReference>
<evidence type="ECO:0000313" key="2">
    <source>
        <dbReference type="EMBL" id="KKK63200.1"/>
    </source>
</evidence>
<dbReference type="GO" id="GO:0071949">
    <property type="term" value="F:FAD binding"/>
    <property type="evidence" value="ECO:0007669"/>
    <property type="project" value="InterPro"/>
</dbReference>
<dbReference type="GO" id="GO:0022904">
    <property type="term" value="P:respiratory electron transport chain"/>
    <property type="evidence" value="ECO:0007669"/>
    <property type="project" value="TreeGrafter"/>
</dbReference>
<dbReference type="InterPro" id="IPR016169">
    <property type="entry name" value="FAD-bd_PCMH_sub2"/>
</dbReference>
<comment type="caution">
    <text evidence="2">The sequence shown here is derived from an EMBL/GenBank/DDBJ whole genome shotgun (WGS) entry which is preliminary data.</text>
</comment>
<organism evidence="2">
    <name type="scientific">marine sediment metagenome</name>
    <dbReference type="NCBI Taxonomy" id="412755"/>
    <lineage>
        <taxon>unclassified sequences</taxon>
        <taxon>metagenomes</taxon>
        <taxon>ecological metagenomes</taxon>
    </lineage>
</organism>
<reference evidence="2" key="1">
    <citation type="journal article" date="2015" name="Nature">
        <title>Complex archaea that bridge the gap between prokaryotes and eukaryotes.</title>
        <authorList>
            <person name="Spang A."/>
            <person name="Saw J.H."/>
            <person name="Jorgensen S.L."/>
            <person name="Zaremba-Niedzwiedzka K."/>
            <person name="Martijn J."/>
            <person name="Lind A.E."/>
            <person name="van Eijk R."/>
            <person name="Schleper C."/>
            <person name="Guy L."/>
            <person name="Ettema T.J."/>
        </authorList>
    </citation>
    <scope>NUCLEOTIDE SEQUENCE</scope>
</reference>
<dbReference type="EMBL" id="LAZR01061626">
    <property type="protein sequence ID" value="KKK63200.1"/>
    <property type="molecule type" value="Genomic_DNA"/>
</dbReference>
<gene>
    <name evidence="2" type="ORF">LCGC14_2996660</name>
</gene>
<dbReference type="InterPro" id="IPR051264">
    <property type="entry name" value="FAD-oxidored/transferase_4"/>
</dbReference>
<dbReference type="InterPro" id="IPR036318">
    <property type="entry name" value="FAD-bd_PCMH-like_sf"/>
</dbReference>
<proteinExistence type="predicted"/>
<dbReference type="InterPro" id="IPR006094">
    <property type="entry name" value="Oxid_FAD_bind_N"/>
</dbReference>
<dbReference type="PROSITE" id="PS51387">
    <property type="entry name" value="FAD_PCMH"/>
    <property type="match status" value="1"/>
</dbReference>
<feature type="domain" description="FAD-binding PCMH-type" evidence="1">
    <location>
        <begin position="38"/>
        <end position="145"/>
    </location>
</feature>
<dbReference type="InterPro" id="IPR016166">
    <property type="entry name" value="FAD-bd_PCMH"/>
</dbReference>
<dbReference type="AlphaFoldDB" id="A0A0F8XPT6"/>
<dbReference type="Pfam" id="PF01565">
    <property type="entry name" value="FAD_binding_4"/>
    <property type="match status" value="1"/>
</dbReference>
<name>A0A0F8XPT6_9ZZZZ</name>
<accession>A0A0F8XPT6</accession>
<evidence type="ECO:0000259" key="1">
    <source>
        <dbReference type="PROSITE" id="PS51387"/>
    </source>
</evidence>
<dbReference type="Gene3D" id="3.30.465.10">
    <property type="match status" value="1"/>
</dbReference>
<sequence>MTLNPADIAFADTLRQHLAHEVLRQPEPRHLEEPRGRYAGQGGLLALPRSAEEVSTLIRAAHAARVPVVPYGGGTGLVGGQISSDGPAPLILSLERMNRIRAVDPLNHAMTVEAGCVLAAIQEAAAEAGCLFPLSLAAEGSCQIG</sequence>
<protein>
    <recommendedName>
        <fullName evidence="1">FAD-binding PCMH-type domain-containing protein</fullName>
    </recommendedName>
</protein>
<dbReference type="PANTHER" id="PTHR43716">
    <property type="entry name" value="D-2-HYDROXYGLUTARATE DEHYDROGENASE, MITOCHONDRIAL"/>
    <property type="match status" value="1"/>
</dbReference>
<dbReference type="SUPFAM" id="SSF56176">
    <property type="entry name" value="FAD-binding/transporter-associated domain-like"/>
    <property type="match status" value="1"/>
</dbReference>
<feature type="non-terminal residue" evidence="2">
    <location>
        <position position="145"/>
    </location>
</feature>